<evidence type="ECO:0000259" key="1">
    <source>
        <dbReference type="Pfam" id="PF22936"/>
    </source>
</evidence>
<dbReference type="Proteomes" id="UP001168098">
    <property type="component" value="Unassembled WGS sequence"/>
</dbReference>
<name>A0AA39DKE6_VITRO</name>
<reference evidence="2 3" key="1">
    <citation type="journal article" date="2023" name="BMC Biotechnol.">
        <title>Vitis rotundifolia cv Carlos genome sequencing.</title>
        <authorList>
            <person name="Huff M."/>
            <person name="Hulse-Kemp A."/>
            <person name="Scheffler B."/>
            <person name="Youngblood R."/>
            <person name="Simpson S."/>
            <person name="Babiker E."/>
            <person name="Staton M."/>
        </authorList>
    </citation>
    <scope>NUCLEOTIDE SEQUENCE [LARGE SCALE GENOMIC DNA]</scope>
    <source>
        <tissue evidence="2">Leaf</tissue>
    </source>
</reference>
<dbReference type="PANTHER" id="PTHR47481:SF30">
    <property type="entry name" value="CCHC-TYPE DOMAIN-CONTAINING PROTEIN"/>
    <property type="match status" value="1"/>
</dbReference>
<comment type="caution">
    <text evidence="2">The sequence shown here is derived from an EMBL/GenBank/DDBJ whole genome shotgun (WGS) entry which is preliminary data.</text>
</comment>
<dbReference type="Pfam" id="PF22936">
    <property type="entry name" value="Pol_BBD"/>
    <property type="match status" value="1"/>
</dbReference>
<evidence type="ECO:0000313" key="3">
    <source>
        <dbReference type="Proteomes" id="UP001168098"/>
    </source>
</evidence>
<protein>
    <recommendedName>
        <fullName evidence="1">Retrovirus-related Pol polyprotein from transposon TNT 1-94-like beta-barrel domain-containing protein</fullName>
    </recommendedName>
</protein>
<dbReference type="PANTHER" id="PTHR47481">
    <property type="match status" value="1"/>
</dbReference>
<accession>A0AA39DKE6</accession>
<sequence length="523" mass="58109">MAIVNQTTGEVLRLDPSAEARRGNLTTTDQSLRIVISPLSQLITMRLEDDNFLMWKYQIENVVRGYGLEGILVPNPKFRDYQRQDHLLISWLLSSIGSAFLPQVVGCSSTFEVWNTISQNFNSQSSAKVMFYKSQMQMLKKMNYCDLLAIVGHKISDTDHILAIMQGLGDEYEFVIAVISLKKSSPSLQYVTSTLIAHEGRIAHKISSNDLSVNYTSQYSNRGSSSSWNSNGYLSNGFQNRNQFGGNQMTRGSFVPNRGRGLGRAQGGIKPQCQLCNKFGHTVHRCFYRYDPNFHGNMLANGPTPGVLGSGARNGAFGSISSARNVNLTEYDAQEDQDCSEMEAMVATPEDLQNCCWFPNSGATNHVTHDLGNLNSGVEYNGNSKIHMGNGTGLEISRIGLSIFSSSSSPNKVLFLKNILRVPTIKKNLLSVSQFARDNNVYFEFHPKVCFVKDRSNHSLLLQGNRHKGLYQFNLSKKLFGKASGLSLSNGQNELTCCIASLMHNVNSDFPETTNSSFHVFYL</sequence>
<dbReference type="EMBL" id="JARBHA010000012">
    <property type="protein sequence ID" value="KAJ9687204.1"/>
    <property type="molecule type" value="Genomic_DNA"/>
</dbReference>
<proteinExistence type="predicted"/>
<dbReference type="Pfam" id="PF14223">
    <property type="entry name" value="Retrotran_gag_2"/>
    <property type="match status" value="1"/>
</dbReference>
<gene>
    <name evidence="2" type="ORF">PVL29_015883</name>
</gene>
<organism evidence="2 3">
    <name type="scientific">Vitis rotundifolia</name>
    <name type="common">Muscadine grape</name>
    <dbReference type="NCBI Taxonomy" id="103349"/>
    <lineage>
        <taxon>Eukaryota</taxon>
        <taxon>Viridiplantae</taxon>
        <taxon>Streptophyta</taxon>
        <taxon>Embryophyta</taxon>
        <taxon>Tracheophyta</taxon>
        <taxon>Spermatophyta</taxon>
        <taxon>Magnoliopsida</taxon>
        <taxon>eudicotyledons</taxon>
        <taxon>Gunneridae</taxon>
        <taxon>Pentapetalae</taxon>
        <taxon>rosids</taxon>
        <taxon>Vitales</taxon>
        <taxon>Vitaceae</taxon>
        <taxon>Viteae</taxon>
        <taxon>Vitis</taxon>
    </lineage>
</organism>
<keyword evidence="3" id="KW-1185">Reference proteome</keyword>
<dbReference type="InterPro" id="IPR054722">
    <property type="entry name" value="PolX-like_BBD"/>
</dbReference>
<feature type="domain" description="Retrovirus-related Pol polyprotein from transposon TNT 1-94-like beta-barrel" evidence="1">
    <location>
        <begin position="357"/>
        <end position="437"/>
    </location>
</feature>
<dbReference type="AlphaFoldDB" id="A0AA39DKE6"/>
<evidence type="ECO:0000313" key="2">
    <source>
        <dbReference type="EMBL" id="KAJ9687204.1"/>
    </source>
</evidence>